<gene>
    <name evidence="2" type="ORF">RFI_24155</name>
</gene>
<keyword evidence="1" id="KW-0472">Membrane</keyword>
<proteinExistence type="predicted"/>
<keyword evidence="3" id="KW-1185">Reference proteome</keyword>
<reference evidence="2 3" key="1">
    <citation type="journal article" date="2013" name="Curr. Biol.">
        <title>The Genome of the Foraminiferan Reticulomyxa filosa.</title>
        <authorList>
            <person name="Glockner G."/>
            <person name="Hulsmann N."/>
            <person name="Schleicher M."/>
            <person name="Noegel A.A."/>
            <person name="Eichinger L."/>
            <person name="Gallinger C."/>
            <person name="Pawlowski J."/>
            <person name="Sierra R."/>
            <person name="Euteneuer U."/>
            <person name="Pillet L."/>
            <person name="Moustafa A."/>
            <person name="Platzer M."/>
            <person name="Groth M."/>
            <person name="Szafranski K."/>
            <person name="Schliwa M."/>
        </authorList>
    </citation>
    <scope>NUCLEOTIDE SEQUENCE [LARGE SCALE GENOMIC DNA]</scope>
</reference>
<dbReference type="EMBL" id="ASPP01020737">
    <property type="protein sequence ID" value="ETO13220.1"/>
    <property type="molecule type" value="Genomic_DNA"/>
</dbReference>
<evidence type="ECO:0000313" key="3">
    <source>
        <dbReference type="Proteomes" id="UP000023152"/>
    </source>
</evidence>
<keyword evidence="1" id="KW-1133">Transmembrane helix</keyword>
<sequence>NNNSNSNNNVATHQYLLPLWHDSLVRWIDEHVVGKKEDKWMCIYVIEFFETLFPSASECTQLVTALQWHDLSQLPPKSLRMLQNYHLVLLRLCTFGNDKVKWWEKHLPWLQRYLPFLDCVDVESDVEHICEYVKYCLAHMRRHVYYEEVNRIAKVKEIHFWDCHVRTFLLKPYVPNLDILSVLSLYGDSQESTSKKEKFQVNITEDENENENINININESINTNTNTNTNATTITHLTVGEWLKRTVTWDASNPHTYLNDTFCVEHRAHFVRHFQQDDPLLDATREYLVEGMPHCFDLFWITFNAFHDLVKMLGVQYLPYLQRQWTHHSTHNDNLFGNSNDDGNDNNDYNNNNNNKIIIIIIMILIIIIMAMMMTMMTVAMT</sequence>
<feature type="transmembrane region" description="Helical" evidence="1">
    <location>
        <begin position="357"/>
        <end position="380"/>
    </location>
</feature>
<feature type="non-terminal residue" evidence="2">
    <location>
        <position position="1"/>
    </location>
</feature>
<evidence type="ECO:0000256" key="1">
    <source>
        <dbReference type="SAM" id="Phobius"/>
    </source>
</evidence>
<keyword evidence="1" id="KW-0812">Transmembrane</keyword>
<protein>
    <submittedName>
        <fullName evidence="2">Phox domain-containing protein</fullName>
    </submittedName>
</protein>
<dbReference type="AlphaFoldDB" id="X6MJH9"/>
<name>X6MJH9_RETFI</name>
<evidence type="ECO:0000313" key="2">
    <source>
        <dbReference type="EMBL" id="ETO13220.1"/>
    </source>
</evidence>
<comment type="caution">
    <text evidence="2">The sequence shown here is derived from an EMBL/GenBank/DDBJ whole genome shotgun (WGS) entry which is preliminary data.</text>
</comment>
<dbReference type="Proteomes" id="UP000023152">
    <property type="component" value="Unassembled WGS sequence"/>
</dbReference>
<accession>X6MJH9</accession>
<organism evidence="2 3">
    <name type="scientific">Reticulomyxa filosa</name>
    <dbReference type="NCBI Taxonomy" id="46433"/>
    <lineage>
        <taxon>Eukaryota</taxon>
        <taxon>Sar</taxon>
        <taxon>Rhizaria</taxon>
        <taxon>Retaria</taxon>
        <taxon>Foraminifera</taxon>
        <taxon>Monothalamids</taxon>
        <taxon>Reticulomyxidae</taxon>
        <taxon>Reticulomyxa</taxon>
    </lineage>
</organism>